<dbReference type="PANTHER" id="PTHR35311:SF9">
    <property type="entry name" value="KINETOCHORE-ASSOCIATED PROTEIN KNL-2 HOMOLOG"/>
    <property type="match status" value="1"/>
</dbReference>
<dbReference type="SUPFAM" id="SSF47113">
    <property type="entry name" value="Histone-fold"/>
    <property type="match status" value="1"/>
</dbReference>
<comment type="subcellular location">
    <subcellularLocation>
        <location evidence="2">Chromosome</location>
    </subcellularLocation>
    <subcellularLocation>
        <location evidence="1">Nucleus</location>
    </subcellularLocation>
</comment>
<evidence type="ECO:0000256" key="2">
    <source>
        <dbReference type="ARBA" id="ARBA00004286"/>
    </source>
</evidence>
<dbReference type="Proteomes" id="UP000233551">
    <property type="component" value="Unassembled WGS sequence"/>
</dbReference>
<dbReference type="GO" id="GO:0000786">
    <property type="term" value="C:nucleosome"/>
    <property type="evidence" value="ECO:0007669"/>
    <property type="project" value="UniProtKB-KW"/>
</dbReference>
<comment type="similarity">
    <text evidence="3">Belongs to the histone H4 family.</text>
</comment>
<evidence type="ECO:0000313" key="11">
    <source>
        <dbReference type="Proteomes" id="UP000233551"/>
    </source>
</evidence>
<dbReference type="InterPro" id="IPR015216">
    <property type="entry name" value="SANTA"/>
</dbReference>
<dbReference type="Gene3D" id="1.10.20.10">
    <property type="entry name" value="Histone, subunit A"/>
    <property type="match status" value="1"/>
</dbReference>
<dbReference type="EMBL" id="PGOL01000988">
    <property type="protein sequence ID" value="PKI62097.1"/>
    <property type="molecule type" value="Genomic_DNA"/>
</dbReference>
<feature type="compositionally biased region" description="Basic residues" evidence="8">
    <location>
        <begin position="206"/>
        <end position="215"/>
    </location>
</feature>
<feature type="compositionally biased region" description="Basic and acidic residues" evidence="8">
    <location>
        <begin position="150"/>
        <end position="164"/>
    </location>
</feature>
<dbReference type="GO" id="GO:0030527">
    <property type="term" value="F:structural constituent of chromatin"/>
    <property type="evidence" value="ECO:0007669"/>
    <property type="project" value="InterPro"/>
</dbReference>
<feature type="compositionally biased region" description="Basic and acidic residues" evidence="8">
    <location>
        <begin position="176"/>
        <end position="198"/>
    </location>
</feature>
<evidence type="ECO:0000259" key="9">
    <source>
        <dbReference type="Pfam" id="PF09133"/>
    </source>
</evidence>
<reference evidence="10 11" key="1">
    <citation type="submission" date="2017-11" db="EMBL/GenBank/DDBJ databases">
        <title>De-novo sequencing of pomegranate (Punica granatum L.) genome.</title>
        <authorList>
            <person name="Akparov Z."/>
            <person name="Amiraslanov A."/>
            <person name="Hajiyeva S."/>
            <person name="Abbasov M."/>
            <person name="Kaur K."/>
            <person name="Hamwieh A."/>
            <person name="Solovyev V."/>
            <person name="Salamov A."/>
            <person name="Braich B."/>
            <person name="Kosarev P."/>
            <person name="Mahmoud A."/>
            <person name="Hajiyev E."/>
            <person name="Babayeva S."/>
            <person name="Izzatullayeva V."/>
            <person name="Mammadov A."/>
            <person name="Mammadov A."/>
            <person name="Sharifova S."/>
            <person name="Ojaghi J."/>
            <person name="Eynullazada K."/>
            <person name="Bayramov B."/>
            <person name="Abdulazimova A."/>
            <person name="Shahmuradov I."/>
        </authorList>
    </citation>
    <scope>NUCLEOTIDE SEQUENCE [LARGE SCALE GENOMIC DNA]</scope>
    <source>
        <strain evidence="11">cv. AG2017</strain>
        <tissue evidence="10">Leaf</tissue>
    </source>
</reference>
<keyword evidence="5" id="KW-0238">DNA-binding</keyword>
<evidence type="ECO:0000256" key="3">
    <source>
        <dbReference type="ARBA" id="ARBA00006564"/>
    </source>
</evidence>
<keyword evidence="7" id="KW-0544">Nucleosome core</keyword>
<proteinExistence type="inferred from homology"/>
<dbReference type="GO" id="GO:0046982">
    <property type="term" value="F:protein heterodimerization activity"/>
    <property type="evidence" value="ECO:0007669"/>
    <property type="project" value="InterPro"/>
</dbReference>
<dbReference type="InterPro" id="IPR053090">
    <property type="entry name" value="Centromere_KNL-2_homolog"/>
</dbReference>
<dbReference type="STRING" id="22663.A0A2I0K0L2"/>
<name>A0A2I0K0L2_PUNGR</name>
<dbReference type="GO" id="GO:0005634">
    <property type="term" value="C:nucleus"/>
    <property type="evidence" value="ECO:0007669"/>
    <property type="project" value="UniProtKB-SubCell"/>
</dbReference>
<gene>
    <name evidence="10" type="ORF">CRG98_017470</name>
</gene>
<dbReference type="GO" id="GO:0003677">
    <property type="term" value="F:DNA binding"/>
    <property type="evidence" value="ECO:0007669"/>
    <property type="project" value="UniProtKB-KW"/>
</dbReference>
<evidence type="ECO:0000313" key="10">
    <source>
        <dbReference type="EMBL" id="PKI62097.1"/>
    </source>
</evidence>
<dbReference type="Pfam" id="PF09133">
    <property type="entry name" value="SANTA"/>
    <property type="match status" value="1"/>
</dbReference>
<evidence type="ECO:0000256" key="8">
    <source>
        <dbReference type="SAM" id="MobiDB-lite"/>
    </source>
</evidence>
<dbReference type="InterPro" id="IPR009072">
    <property type="entry name" value="Histone-fold"/>
</dbReference>
<keyword evidence="4" id="KW-0158">Chromosome</keyword>
<accession>A0A2I0K0L2</accession>
<sequence>MASTLLPHQPRDPNDSSATSIFLPTVCLYDWWLIQAEEEIQGRRLGVAGFTSPKEGPVKRAVRVFKSAPITKVYEFSTLETADGVCVLVKGLMNKSLSTENGFPSEVCKHFVFGFPLNWEECVAEQGAGSAALKTSAEVNSHVPGQSSPSKRDQKTPEDHDRLKNKNQPSARRKRDSATERAEDFLGPDLPKDGREDPSSAPPLVKPRRSSRHRLGTLEEGNAKGETTRAGVIPPLQGTVRTPDSFKRSRSGRILLPRLAFWQNELPIYDANRNIAGVQGPNKVESRGKGLGTGGTKHYQKVQRDNILGITKPAMCCLSGQGIIKLISSLIYEETRGILKIFLENMIQDSVT</sequence>
<evidence type="ECO:0000256" key="1">
    <source>
        <dbReference type="ARBA" id="ARBA00004123"/>
    </source>
</evidence>
<evidence type="ECO:0000256" key="5">
    <source>
        <dbReference type="ARBA" id="ARBA00023125"/>
    </source>
</evidence>
<evidence type="ECO:0000256" key="7">
    <source>
        <dbReference type="ARBA" id="ARBA00023269"/>
    </source>
</evidence>
<feature type="domain" description="SANTA" evidence="9">
    <location>
        <begin position="26"/>
        <end position="121"/>
    </location>
</feature>
<dbReference type="InterPro" id="IPR001951">
    <property type="entry name" value="Histone_H4"/>
</dbReference>
<protein>
    <recommendedName>
        <fullName evidence="9">SANTA domain-containing protein</fullName>
    </recommendedName>
</protein>
<dbReference type="PRINTS" id="PR00623">
    <property type="entry name" value="HISTONEH4"/>
</dbReference>
<keyword evidence="11" id="KW-1185">Reference proteome</keyword>
<dbReference type="AlphaFoldDB" id="A0A2I0K0L2"/>
<feature type="region of interest" description="Disordered" evidence="8">
    <location>
        <begin position="134"/>
        <end position="246"/>
    </location>
</feature>
<keyword evidence="6" id="KW-0539">Nucleus</keyword>
<organism evidence="10 11">
    <name type="scientific">Punica granatum</name>
    <name type="common">Pomegranate</name>
    <dbReference type="NCBI Taxonomy" id="22663"/>
    <lineage>
        <taxon>Eukaryota</taxon>
        <taxon>Viridiplantae</taxon>
        <taxon>Streptophyta</taxon>
        <taxon>Embryophyta</taxon>
        <taxon>Tracheophyta</taxon>
        <taxon>Spermatophyta</taxon>
        <taxon>Magnoliopsida</taxon>
        <taxon>eudicotyledons</taxon>
        <taxon>Gunneridae</taxon>
        <taxon>Pentapetalae</taxon>
        <taxon>rosids</taxon>
        <taxon>malvids</taxon>
        <taxon>Myrtales</taxon>
        <taxon>Lythraceae</taxon>
        <taxon>Punica</taxon>
    </lineage>
</organism>
<dbReference type="PANTHER" id="PTHR35311">
    <property type="entry name" value="KINETOCHORE-ASSOCIATED PROTEIN KNL-2 HOMOLOG"/>
    <property type="match status" value="1"/>
</dbReference>
<comment type="caution">
    <text evidence="10">The sequence shown here is derived from an EMBL/GenBank/DDBJ whole genome shotgun (WGS) entry which is preliminary data.</text>
</comment>
<evidence type="ECO:0000256" key="4">
    <source>
        <dbReference type="ARBA" id="ARBA00022454"/>
    </source>
</evidence>
<evidence type="ECO:0000256" key="6">
    <source>
        <dbReference type="ARBA" id="ARBA00023242"/>
    </source>
</evidence>
<feature type="compositionally biased region" description="Polar residues" evidence="8">
    <location>
        <begin position="137"/>
        <end position="149"/>
    </location>
</feature>